<organism evidence="2 3">
    <name type="scientific">Desulfitobacterium hafniense (strain Y51)</name>
    <dbReference type="NCBI Taxonomy" id="138119"/>
    <lineage>
        <taxon>Bacteria</taxon>
        <taxon>Bacillati</taxon>
        <taxon>Bacillota</taxon>
        <taxon>Clostridia</taxon>
        <taxon>Eubacteriales</taxon>
        <taxon>Desulfitobacteriaceae</taxon>
        <taxon>Desulfitobacterium</taxon>
    </lineage>
</organism>
<name>Q24Q05_DESHY</name>
<dbReference type="eggNOG" id="ENOG502ZT7N">
    <property type="taxonomic scope" value="Bacteria"/>
</dbReference>
<feature type="domain" description="DUF3786" evidence="1">
    <location>
        <begin position="50"/>
        <end position="225"/>
    </location>
</feature>
<evidence type="ECO:0000313" key="2">
    <source>
        <dbReference type="EMBL" id="BAE85887.1"/>
    </source>
</evidence>
<evidence type="ECO:0000313" key="3">
    <source>
        <dbReference type="Proteomes" id="UP000001946"/>
    </source>
</evidence>
<dbReference type="HOGENOM" id="CLU_106581_0_1_9"/>
<dbReference type="Pfam" id="PF12654">
    <property type="entry name" value="DUF3786"/>
    <property type="match status" value="1"/>
</dbReference>
<accession>Q24Q05</accession>
<dbReference type="STRING" id="138119.DSY4098"/>
<reference evidence="2 3" key="1">
    <citation type="journal article" date="2006" name="J. Bacteriol.">
        <title>Complete genome sequence of the dehalorespiring bacterium Desulfitobacterium hafniense Y51 and comparison with Dehalococcoides ethenogenes 195.</title>
        <authorList>
            <person name="Nonaka H."/>
            <person name="Keresztes G."/>
            <person name="Shinoda Y."/>
            <person name="Ikenaga Y."/>
            <person name="Abe M."/>
            <person name="Naito K."/>
            <person name="Inatomi K."/>
            <person name="Furukawa K."/>
            <person name="Inui M."/>
            <person name="Yukawa H."/>
        </authorList>
    </citation>
    <scope>NUCLEOTIDE SEQUENCE [LARGE SCALE GENOMIC DNA]</scope>
    <source>
        <strain evidence="2 3">Y51</strain>
    </source>
</reference>
<gene>
    <name evidence="2" type="ordered locus">DSY4098</name>
</gene>
<sequence>MSGRAGRGLSLISAQWRGMNDESGVEEIRMETNYRVAYHKFWQDIKKREPAEITATRAVSYNEDTGQFSVIFFAQEYIADSKQETVYRKADGHAPDIMDAIIILNYLAYAQPLSEAEPRWVSIKEIPGGMIFYAAFLKTAISPLIKAFGHQAQLLDTVAASLGGQPAPMGSSSVLFQAFPEIPVCVVIWEGDEEVKANATILFDPSIEPMLHSESIIGLGISLANRLNKRAAKERSSR</sequence>
<dbReference type="KEGG" id="dsy:DSY4098"/>
<proteinExistence type="predicted"/>
<dbReference type="InterPro" id="IPR024264">
    <property type="entry name" value="DUF3786"/>
</dbReference>
<evidence type="ECO:0000259" key="1">
    <source>
        <dbReference type="Pfam" id="PF12654"/>
    </source>
</evidence>
<dbReference type="AlphaFoldDB" id="Q24Q05"/>
<dbReference type="Proteomes" id="UP000001946">
    <property type="component" value="Chromosome"/>
</dbReference>
<keyword evidence="3" id="KW-1185">Reference proteome</keyword>
<protein>
    <recommendedName>
        <fullName evidence="1">DUF3786 domain-containing protein</fullName>
    </recommendedName>
</protein>
<dbReference type="EMBL" id="AP008230">
    <property type="protein sequence ID" value="BAE85887.1"/>
    <property type="molecule type" value="Genomic_DNA"/>
</dbReference>